<accession>A0A1V4IB39</accession>
<name>A0A1V4IB39_9FIRM</name>
<dbReference type="InterPro" id="IPR004038">
    <property type="entry name" value="Ribosomal_eL8/eL30/eS12/Gad45"/>
</dbReference>
<evidence type="ECO:0000313" key="2">
    <source>
        <dbReference type="EMBL" id="OPJ57133.1"/>
    </source>
</evidence>
<dbReference type="Gene3D" id="3.30.1330.30">
    <property type="match status" value="1"/>
</dbReference>
<comment type="caution">
    <text evidence="2">The sequence shown here is derived from an EMBL/GenBank/DDBJ whole genome shotgun (WGS) entry which is preliminary data.</text>
</comment>
<organism evidence="2 3">
    <name type="scientific">Alkalithermobacter paradoxus</name>
    <dbReference type="NCBI Taxonomy" id="29349"/>
    <lineage>
        <taxon>Bacteria</taxon>
        <taxon>Bacillati</taxon>
        <taxon>Bacillota</taxon>
        <taxon>Clostridia</taxon>
        <taxon>Peptostreptococcales</taxon>
        <taxon>Tepidibacteraceae</taxon>
        <taxon>Alkalithermobacter</taxon>
    </lineage>
</organism>
<dbReference type="EMBL" id="MZGW01000001">
    <property type="protein sequence ID" value="OPJ57133.1"/>
    <property type="molecule type" value="Genomic_DNA"/>
</dbReference>
<proteinExistence type="predicted"/>
<keyword evidence="2" id="KW-0687">Ribonucleoprotein</keyword>
<reference evidence="2 3" key="1">
    <citation type="submission" date="2017-03" db="EMBL/GenBank/DDBJ databases">
        <title>Genome sequence of Clostridium thermoalcaliphilum DSM 7309.</title>
        <authorList>
            <person name="Poehlein A."/>
            <person name="Daniel R."/>
        </authorList>
    </citation>
    <scope>NUCLEOTIDE SEQUENCE [LARGE SCALE GENOMIC DNA]</scope>
    <source>
        <strain evidence="2 3">DSM 7309</strain>
    </source>
</reference>
<gene>
    <name evidence="2" type="primary">rplGA</name>
    <name evidence="2" type="ORF">CLOTH_04160</name>
</gene>
<dbReference type="OrthoDB" id="9794863at2"/>
<dbReference type="SUPFAM" id="SSF55315">
    <property type="entry name" value="L30e-like"/>
    <property type="match status" value="1"/>
</dbReference>
<dbReference type="GO" id="GO:0005840">
    <property type="term" value="C:ribosome"/>
    <property type="evidence" value="ECO:0007669"/>
    <property type="project" value="UniProtKB-KW"/>
</dbReference>
<dbReference type="AlphaFoldDB" id="A0A1V4IB39"/>
<keyword evidence="3" id="KW-1185">Reference proteome</keyword>
<dbReference type="Proteomes" id="UP000190140">
    <property type="component" value="Unassembled WGS sequence"/>
</dbReference>
<evidence type="ECO:0000259" key="1">
    <source>
        <dbReference type="Pfam" id="PF01248"/>
    </source>
</evidence>
<sequence>MKSKALSFLGLAAKGGNIVSGDDTTLVELRKGKVKLIIIAQDASDNTKKLFIDKSKFRNIKYCIFATKTELGKAIGKYERAVVGIKDEKLARKMEELIGGEAFVEDESL</sequence>
<keyword evidence="2" id="KW-0689">Ribosomal protein</keyword>
<protein>
    <submittedName>
        <fullName evidence="2">Putative ribosomal protein YlxQ</fullName>
    </submittedName>
</protein>
<dbReference type="Pfam" id="PF01248">
    <property type="entry name" value="Ribosomal_L7Ae"/>
    <property type="match status" value="1"/>
</dbReference>
<feature type="domain" description="Ribosomal protein eL8/eL30/eS12/Gadd45" evidence="1">
    <location>
        <begin position="8"/>
        <end position="92"/>
    </location>
</feature>
<evidence type="ECO:0000313" key="3">
    <source>
        <dbReference type="Proteomes" id="UP000190140"/>
    </source>
</evidence>
<dbReference type="InterPro" id="IPR029064">
    <property type="entry name" value="Ribosomal_eL30-like_sf"/>
</dbReference>
<dbReference type="STRING" id="29349.CLOTH_04160"/>
<dbReference type="RefSeq" id="WP_079410753.1">
    <property type="nucleotide sequence ID" value="NZ_MZGW01000001.1"/>
</dbReference>